<organism evidence="1 2">
    <name type="scientific">Brassica cretica</name>
    <name type="common">Mustard</name>
    <dbReference type="NCBI Taxonomy" id="69181"/>
    <lineage>
        <taxon>Eukaryota</taxon>
        <taxon>Viridiplantae</taxon>
        <taxon>Streptophyta</taxon>
        <taxon>Embryophyta</taxon>
        <taxon>Tracheophyta</taxon>
        <taxon>Spermatophyta</taxon>
        <taxon>Magnoliopsida</taxon>
        <taxon>eudicotyledons</taxon>
        <taxon>Gunneridae</taxon>
        <taxon>Pentapetalae</taxon>
        <taxon>rosids</taxon>
        <taxon>malvids</taxon>
        <taxon>Brassicales</taxon>
        <taxon>Brassicaceae</taxon>
        <taxon>Brassiceae</taxon>
        <taxon>Brassica</taxon>
    </lineage>
</organism>
<dbReference type="Proteomes" id="UP000712600">
    <property type="component" value="Unassembled WGS sequence"/>
</dbReference>
<comment type="caution">
    <text evidence="1">The sequence shown here is derived from an EMBL/GenBank/DDBJ whole genome shotgun (WGS) entry which is preliminary data.</text>
</comment>
<proteinExistence type="predicted"/>
<protein>
    <submittedName>
        <fullName evidence="1">Uncharacterized protein</fullName>
    </submittedName>
</protein>
<evidence type="ECO:0000313" key="1">
    <source>
        <dbReference type="EMBL" id="KAF3556193.1"/>
    </source>
</evidence>
<dbReference type="EMBL" id="QGKX02000996">
    <property type="protein sequence ID" value="KAF3556193.1"/>
    <property type="molecule type" value="Genomic_DNA"/>
</dbReference>
<accession>A0A8S9QUL6</accession>
<reference evidence="1" key="1">
    <citation type="submission" date="2019-12" db="EMBL/GenBank/DDBJ databases">
        <title>Genome sequencing and annotation of Brassica cretica.</title>
        <authorList>
            <person name="Studholme D.J."/>
            <person name="Sarris P."/>
        </authorList>
    </citation>
    <scope>NUCLEOTIDE SEQUENCE</scope>
    <source>
        <strain evidence="1">PFS-109/04</strain>
        <tissue evidence="1">Leaf</tissue>
    </source>
</reference>
<sequence>MANSFTLLSDLKAGPCSNTAKLRREATPSDSLEICRNGDAITALDGVEDRLFQRQLFRRWRCGGSKT</sequence>
<gene>
    <name evidence="1" type="ORF">F2Q69_00016572</name>
</gene>
<name>A0A8S9QUL6_BRACR</name>
<evidence type="ECO:0000313" key="2">
    <source>
        <dbReference type="Proteomes" id="UP000712600"/>
    </source>
</evidence>
<dbReference type="AlphaFoldDB" id="A0A8S9QUL6"/>